<protein>
    <recommendedName>
        <fullName evidence="4">Rna-directed dna polymerase from mobile element jockey-like</fullName>
    </recommendedName>
</protein>
<organism evidence="2 3">
    <name type="scientific">Hirundo rustica rustica</name>
    <dbReference type="NCBI Taxonomy" id="333673"/>
    <lineage>
        <taxon>Eukaryota</taxon>
        <taxon>Metazoa</taxon>
        <taxon>Chordata</taxon>
        <taxon>Craniata</taxon>
        <taxon>Vertebrata</taxon>
        <taxon>Euteleostomi</taxon>
        <taxon>Archelosauria</taxon>
        <taxon>Archosauria</taxon>
        <taxon>Dinosauria</taxon>
        <taxon>Saurischia</taxon>
        <taxon>Theropoda</taxon>
        <taxon>Coelurosauria</taxon>
        <taxon>Aves</taxon>
        <taxon>Neognathae</taxon>
        <taxon>Neoaves</taxon>
        <taxon>Telluraves</taxon>
        <taxon>Australaves</taxon>
        <taxon>Passeriformes</taxon>
        <taxon>Sylvioidea</taxon>
        <taxon>Hirundinidae</taxon>
        <taxon>Hirundo</taxon>
    </lineage>
</organism>
<name>A0A3M0JV25_HIRRU</name>
<evidence type="ECO:0000313" key="3">
    <source>
        <dbReference type="Proteomes" id="UP000269221"/>
    </source>
</evidence>
<dbReference type="OrthoDB" id="9219980at2759"/>
<feature type="region of interest" description="Disordered" evidence="1">
    <location>
        <begin position="89"/>
        <end position="111"/>
    </location>
</feature>
<evidence type="ECO:0000256" key="1">
    <source>
        <dbReference type="SAM" id="MobiDB-lite"/>
    </source>
</evidence>
<accession>A0A3M0JV25</accession>
<evidence type="ECO:0000313" key="2">
    <source>
        <dbReference type="EMBL" id="RMC04041.1"/>
    </source>
</evidence>
<feature type="region of interest" description="Disordered" evidence="1">
    <location>
        <begin position="138"/>
        <end position="190"/>
    </location>
</feature>
<comment type="caution">
    <text evidence="2">The sequence shown here is derived from an EMBL/GenBank/DDBJ whole genome shotgun (WGS) entry which is preliminary data.</text>
</comment>
<dbReference type="AlphaFoldDB" id="A0A3M0JV25"/>
<proteinExistence type="predicted"/>
<dbReference type="EMBL" id="QRBI01000127">
    <property type="protein sequence ID" value="RMC04041.1"/>
    <property type="molecule type" value="Genomic_DNA"/>
</dbReference>
<reference evidence="2 3" key="1">
    <citation type="submission" date="2018-07" db="EMBL/GenBank/DDBJ databases">
        <title>A high quality draft genome assembly of the barn swallow (H. rustica rustica).</title>
        <authorList>
            <person name="Formenti G."/>
            <person name="Chiara M."/>
            <person name="Poveda L."/>
            <person name="Francoijs K.-J."/>
            <person name="Bonisoli-Alquati A."/>
            <person name="Canova L."/>
            <person name="Gianfranceschi L."/>
            <person name="Horner D.S."/>
            <person name="Saino N."/>
        </authorList>
    </citation>
    <scope>NUCLEOTIDE SEQUENCE [LARGE SCALE GENOMIC DNA]</scope>
    <source>
        <strain evidence="2">Chelidonia</strain>
        <tissue evidence="2">Blood</tissue>
    </source>
</reference>
<evidence type="ECO:0008006" key="4">
    <source>
        <dbReference type="Google" id="ProtNLM"/>
    </source>
</evidence>
<dbReference type="Proteomes" id="UP000269221">
    <property type="component" value="Unassembled WGS sequence"/>
</dbReference>
<gene>
    <name evidence="2" type="ORF">DUI87_19378</name>
</gene>
<keyword evidence="3" id="KW-1185">Reference proteome</keyword>
<sequence>MAEGSDPASVDFNVCTDDLDEGTESTISKFADDTKLGVSVDLLEGRRALHRDLDRLDPGPKSNSGRFNKTKGWVLHFGHNNPCSATGWGQSGWRASRQKGTWGTDGQQAGHEPAVCPGGQEGQWHLAWIRNEGIVHGFGDSGEDGAQVGEGQVEQEEEHGHVQEVAAGYGADDEAVGQEGSQGDAQEEAEVQELQLPCVVPMAAGGSG</sequence>
<feature type="compositionally biased region" description="Polar residues" evidence="1">
    <location>
        <begin position="98"/>
        <end position="107"/>
    </location>
</feature>